<dbReference type="SUPFAM" id="SSF48452">
    <property type="entry name" value="TPR-like"/>
    <property type="match status" value="2"/>
</dbReference>
<gene>
    <name evidence="3" type="ORF">GCM10022399_10500</name>
</gene>
<name>A0ABP7CWS4_9MICO</name>
<dbReference type="Gene3D" id="1.25.40.10">
    <property type="entry name" value="Tetratricopeptide repeat domain"/>
    <property type="match status" value="2"/>
</dbReference>
<evidence type="ECO:0000313" key="4">
    <source>
        <dbReference type="Proteomes" id="UP001501468"/>
    </source>
</evidence>
<dbReference type="SMART" id="SM00028">
    <property type="entry name" value="TPR"/>
    <property type="match status" value="3"/>
</dbReference>
<organism evidence="3 4">
    <name type="scientific">Terrabacter ginsenosidimutans</name>
    <dbReference type="NCBI Taxonomy" id="490575"/>
    <lineage>
        <taxon>Bacteria</taxon>
        <taxon>Bacillati</taxon>
        <taxon>Actinomycetota</taxon>
        <taxon>Actinomycetes</taxon>
        <taxon>Micrococcales</taxon>
        <taxon>Intrasporangiaceae</taxon>
        <taxon>Terrabacter</taxon>
    </lineage>
</organism>
<dbReference type="PANTHER" id="PTHR10098:SF108">
    <property type="entry name" value="TETRATRICOPEPTIDE REPEAT PROTEIN 28"/>
    <property type="match status" value="1"/>
</dbReference>
<feature type="region of interest" description="Disordered" evidence="1">
    <location>
        <begin position="1"/>
        <end position="23"/>
    </location>
</feature>
<comment type="caution">
    <text evidence="3">The sequence shown here is derived from an EMBL/GenBank/DDBJ whole genome shotgun (WGS) entry which is preliminary data.</text>
</comment>
<dbReference type="Proteomes" id="UP001501468">
    <property type="component" value="Unassembled WGS sequence"/>
</dbReference>
<proteinExistence type="predicted"/>
<evidence type="ECO:0000313" key="3">
    <source>
        <dbReference type="EMBL" id="GAA3695902.1"/>
    </source>
</evidence>
<dbReference type="InterPro" id="IPR011990">
    <property type="entry name" value="TPR-like_helical_dom_sf"/>
</dbReference>
<feature type="domain" description="CHAT" evidence="2">
    <location>
        <begin position="648"/>
        <end position="901"/>
    </location>
</feature>
<accession>A0ABP7CWS4</accession>
<sequence length="908" mass="96504">MSAFRPADETVPTADTPPPPHGVDDLLALAISQPALALTTAHRLLADGPDDRARSLAHHAIAIVERDRGRTAEALTHARLAVRPARRAGPDREAEVRATLGTTLAFTGATTRGLAELNRALALTHGDARHRVLHLRGCTYWLLGRYDDAVGDLSRAITLSRRAGDRLWEGRALGTRGDVRRAMGDAERSAADYAAAERVHLSMGALVEATLSARNRAIVALQRGDVVEALALMDQAEERYRDAGVDPVEQRVDHAEALLAARLADEAQALIDDVLARSDLAPVWRADLLLSSARAALLREEWTLAAERAREAEHLFAAHRRRRWAARSALLALEAAFAAERGTSQSPTSSSDVPVPTVGHEVESPARADDLDAIHTQAARLVARLRRLSDPSLPEALILLAQVAARTGHHRTSRQALSEAASRRSRGAPLPRAAGWLAEALLAQRQGDRRRMRHACRRGLDAVDEHRSLIGDLELRALATGYGLELVTLAASDAVSSHDARGLLWWTERWRATSLAGAAAPTPDDPALDRDLAALRDVTRRLDDAGHDRHLERERHRLEGAVRARYRRLRSTGPASPAPDLDALVTELGDTVLVALSLVEGRLHAVTVADGGIRLRTLGDIGTILREVAHARFTLRRAAYGRDVDLTRAGEHLQAALLGPEEALDPDWSRPSVLVVPAASLLTVPFGLLPVLADSAVTLSPSTSLWRRAHIPTTAEGADRAAAGATGHVALVTGPGLSTEQREAAELRRLHPDAVVLGGADATVERVLSALDGASLAHIAAHGTFRADAPLFSTLMLADGPLMVHDLDRLSTAPRAVVLSACDSGGVHPIGADEALGLVSSLLRLGTRSAVASVDPVNDAATKEVMTHLHATAAGGGSLAEGLLAARRAATGDPVVAATAAAFNAWGA</sequence>
<protein>
    <recommendedName>
        <fullName evidence="2">CHAT domain-containing protein</fullName>
    </recommendedName>
</protein>
<dbReference type="RefSeq" id="WP_344942540.1">
    <property type="nucleotide sequence ID" value="NZ_BAABDC010000001.1"/>
</dbReference>
<dbReference type="InterPro" id="IPR019734">
    <property type="entry name" value="TPR_rpt"/>
</dbReference>
<evidence type="ECO:0000256" key="1">
    <source>
        <dbReference type="SAM" id="MobiDB-lite"/>
    </source>
</evidence>
<keyword evidence="4" id="KW-1185">Reference proteome</keyword>
<evidence type="ECO:0000259" key="2">
    <source>
        <dbReference type="Pfam" id="PF12770"/>
    </source>
</evidence>
<dbReference type="PANTHER" id="PTHR10098">
    <property type="entry name" value="RAPSYN-RELATED"/>
    <property type="match status" value="1"/>
</dbReference>
<reference evidence="4" key="1">
    <citation type="journal article" date="2019" name="Int. J. Syst. Evol. Microbiol.">
        <title>The Global Catalogue of Microorganisms (GCM) 10K type strain sequencing project: providing services to taxonomists for standard genome sequencing and annotation.</title>
        <authorList>
            <consortium name="The Broad Institute Genomics Platform"/>
            <consortium name="The Broad Institute Genome Sequencing Center for Infectious Disease"/>
            <person name="Wu L."/>
            <person name="Ma J."/>
        </authorList>
    </citation>
    <scope>NUCLEOTIDE SEQUENCE [LARGE SCALE GENOMIC DNA]</scope>
    <source>
        <strain evidence="4">JCM 17125</strain>
    </source>
</reference>
<dbReference type="InterPro" id="IPR024983">
    <property type="entry name" value="CHAT_dom"/>
</dbReference>
<dbReference type="EMBL" id="BAABDC010000001">
    <property type="protein sequence ID" value="GAA3695902.1"/>
    <property type="molecule type" value="Genomic_DNA"/>
</dbReference>
<dbReference type="Pfam" id="PF12770">
    <property type="entry name" value="CHAT"/>
    <property type="match status" value="1"/>
</dbReference>